<evidence type="ECO:0000313" key="3">
    <source>
        <dbReference type="EMBL" id="KXJ96579.1"/>
    </source>
</evidence>
<feature type="coiled-coil region" evidence="1">
    <location>
        <begin position="413"/>
        <end position="440"/>
    </location>
</feature>
<feature type="compositionally biased region" description="Basic and acidic residues" evidence="2">
    <location>
        <begin position="466"/>
        <end position="484"/>
    </location>
</feature>
<keyword evidence="4" id="KW-1185">Reference proteome</keyword>
<gene>
    <name evidence="3" type="ORF">Micbo1qcDRAFT_199377</name>
</gene>
<dbReference type="InParanoid" id="A0A136JHE9"/>
<feature type="region of interest" description="Disordered" evidence="2">
    <location>
        <begin position="463"/>
        <end position="490"/>
    </location>
</feature>
<dbReference type="Proteomes" id="UP000070501">
    <property type="component" value="Unassembled WGS sequence"/>
</dbReference>
<dbReference type="OrthoDB" id="4587086at2759"/>
<proteinExistence type="predicted"/>
<feature type="region of interest" description="Disordered" evidence="2">
    <location>
        <begin position="1"/>
        <end position="21"/>
    </location>
</feature>
<dbReference type="EMBL" id="KQ964245">
    <property type="protein sequence ID" value="KXJ96579.1"/>
    <property type="molecule type" value="Genomic_DNA"/>
</dbReference>
<dbReference type="STRING" id="196109.A0A136JHE9"/>
<name>A0A136JHE9_9PEZI</name>
<keyword evidence="1" id="KW-0175">Coiled coil</keyword>
<evidence type="ECO:0000256" key="2">
    <source>
        <dbReference type="SAM" id="MobiDB-lite"/>
    </source>
</evidence>
<evidence type="ECO:0000256" key="1">
    <source>
        <dbReference type="SAM" id="Coils"/>
    </source>
</evidence>
<evidence type="ECO:0000313" key="4">
    <source>
        <dbReference type="Proteomes" id="UP000070501"/>
    </source>
</evidence>
<dbReference type="AlphaFoldDB" id="A0A136JHE9"/>
<accession>A0A136JHE9</accession>
<reference evidence="4" key="1">
    <citation type="submission" date="2016-02" db="EMBL/GenBank/DDBJ databases">
        <title>Draft genome sequence of Microdochium bolleyi, a fungal endophyte of beachgrass.</title>
        <authorList>
            <consortium name="DOE Joint Genome Institute"/>
            <person name="David A.S."/>
            <person name="May G."/>
            <person name="Haridas S."/>
            <person name="Lim J."/>
            <person name="Wang M."/>
            <person name="Labutti K."/>
            <person name="Lipzen A."/>
            <person name="Barry K."/>
            <person name="Grigoriev I.V."/>
        </authorList>
    </citation>
    <scope>NUCLEOTIDE SEQUENCE [LARGE SCALE GENOMIC DNA]</scope>
    <source>
        <strain evidence="4">J235TASD1</strain>
    </source>
</reference>
<feature type="compositionally biased region" description="Low complexity" evidence="2">
    <location>
        <begin position="10"/>
        <end position="21"/>
    </location>
</feature>
<protein>
    <submittedName>
        <fullName evidence="3">Uncharacterized protein</fullName>
    </submittedName>
</protein>
<organism evidence="3 4">
    <name type="scientific">Microdochium bolleyi</name>
    <dbReference type="NCBI Taxonomy" id="196109"/>
    <lineage>
        <taxon>Eukaryota</taxon>
        <taxon>Fungi</taxon>
        <taxon>Dikarya</taxon>
        <taxon>Ascomycota</taxon>
        <taxon>Pezizomycotina</taxon>
        <taxon>Sordariomycetes</taxon>
        <taxon>Xylariomycetidae</taxon>
        <taxon>Xylariales</taxon>
        <taxon>Microdochiaceae</taxon>
        <taxon>Microdochium</taxon>
    </lineage>
</organism>
<sequence>MLQNIDETHAASSRSASVTARAPSLDGSRVMTITELSPLTSAIFEIQRPFEVEHIEPPPTLDLSVHKLCASFAAFDFDSDDADDDQQGQLSGRISPCTFLAWSRGCTKWDSKRVRETPSIFTEKHAGAGRTGWEDCVEEEVQPLADHHNHPLFREEWESQDLLDYHSSFKQSKQAVVSIKRQSPVGSWGGGEISPQHGQDYEHAIPQYDQITGEQLSPLYKVPSCPSLIYEPLPRRYQQFYCSGDITLEDDQQDDGPQNHNNIVVVNDDQYGNMDQENDEYGLPQKTQTFGNHHHHHCGDANAATNEVISVADAIAQHWSHITALRREEEVLDRTRTVQRDRREKLGQQLFVLRERVEIDRLRREAELREQRLLTLQHGPRHPQQQQQKQHLEELERHARHAAAAFDLTRDRVNEKRRDKRDAAIALEGMEQEMESLRQVLGVWDDTAGHGYDKDAVGVNGNFSHSDGHRVDDHDNLDVEHDETYGDEMF</sequence>